<evidence type="ECO:0000313" key="2">
    <source>
        <dbReference type="EMBL" id="KAL1203297.1"/>
    </source>
</evidence>
<evidence type="ECO:0000313" key="3">
    <source>
        <dbReference type="Proteomes" id="UP001558713"/>
    </source>
</evidence>
<dbReference type="PANTHER" id="PTHR33566:SF6">
    <property type="entry name" value="PROTEIN DEFECTIVE IN MERISTEM SILENCING 3"/>
    <property type="match status" value="1"/>
</dbReference>
<dbReference type="EMBL" id="JBANAX010000563">
    <property type="protein sequence ID" value="KAL1203297.1"/>
    <property type="molecule type" value="Genomic_DNA"/>
</dbReference>
<keyword evidence="3" id="KW-1185">Reference proteome</keyword>
<name>A0ABD1A8Z9_CARAN</name>
<proteinExistence type="predicted"/>
<organism evidence="2 3">
    <name type="scientific">Cardamine amara subsp. amara</name>
    <dbReference type="NCBI Taxonomy" id="228776"/>
    <lineage>
        <taxon>Eukaryota</taxon>
        <taxon>Viridiplantae</taxon>
        <taxon>Streptophyta</taxon>
        <taxon>Embryophyta</taxon>
        <taxon>Tracheophyta</taxon>
        <taxon>Spermatophyta</taxon>
        <taxon>Magnoliopsida</taxon>
        <taxon>eudicotyledons</taxon>
        <taxon>Gunneridae</taxon>
        <taxon>Pentapetalae</taxon>
        <taxon>rosids</taxon>
        <taxon>malvids</taxon>
        <taxon>Brassicales</taxon>
        <taxon>Brassicaceae</taxon>
        <taxon>Cardamineae</taxon>
        <taxon>Cardamine</taxon>
    </lineage>
</organism>
<sequence length="406" mass="45025">MSFQNTPMNVEDPSPMLVNMEQSSPVSKDESQNGGGSAHLEFSVFNSAKLKTDLQAMGVKLKKHEDNIRFLKSQKIKFDEVITELQGRLSSVRPPTPSKENIEINEQIIRHKNTAAGVLAVIEARHGAHVSQIPLMKGVVGIVAKLGKINDENLSQVLSDYLGMRSMLAIVCKDHDSAMALQTYDNQGMIDTSAGLHGLGSSIGQTIEGNFDAICLESVRPYVGRHIADDPQRRLDLLKPKFPNGECPPGFLGFAVNMIQIDPAYLLCVTSYGYGLRETLFYSLFSRLQVYKTRVEMISALPCISDGAVSLDGGIIRAAGIFTLGSRGEVNVRFAKPTASRRMDNYSEMEKQIKELTWKKGKLMEDMGREHVIRKDTLENFGKKKEEFVRFLAQSSATNQQTIPPR</sequence>
<protein>
    <submittedName>
        <fullName evidence="2">Protein DEFECTIVE IN MERISTEM SILENCING 3</fullName>
    </submittedName>
</protein>
<dbReference type="PANTHER" id="PTHR33566">
    <property type="entry name" value="EN/SPM-LIKE TRANSPOSON-RELATED"/>
    <property type="match status" value="1"/>
</dbReference>
<gene>
    <name evidence="2" type="ORF">V5N11_031890</name>
</gene>
<dbReference type="AlphaFoldDB" id="A0ABD1A8Z9"/>
<feature type="region of interest" description="Disordered" evidence="1">
    <location>
        <begin position="1"/>
        <end position="38"/>
    </location>
</feature>
<accession>A0ABD1A8Z9</accession>
<dbReference type="Proteomes" id="UP001558713">
    <property type="component" value="Unassembled WGS sequence"/>
</dbReference>
<evidence type="ECO:0000256" key="1">
    <source>
        <dbReference type="SAM" id="MobiDB-lite"/>
    </source>
</evidence>
<comment type="caution">
    <text evidence="2">The sequence shown here is derived from an EMBL/GenBank/DDBJ whole genome shotgun (WGS) entry which is preliminary data.</text>
</comment>
<reference evidence="2 3" key="1">
    <citation type="submission" date="2024-04" db="EMBL/GenBank/DDBJ databases">
        <title>Genome assembly C_amara_ONT_v2.</title>
        <authorList>
            <person name="Yant L."/>
            <person name="Moore C."/>
            <person name="Slenker M."/>
        </authorList>
    </citation>
    <scope>NUCLEOTIDE SEQUENCE [LARGE SCALE GENOMIC DNA]</scope>
    <source>
        <tissue evidence="2">Leaf</tissue>
    </source>
</reference>